<dbReference type="Gene3D" id="3.40.50.2300">
    <property type="match status" value="1"/>
</dbReference>
<dbReference type="EMBL" id="BSNK01000002">
    <property type="protein sequence ID" value="GLQ23779.1"/>
    <property type="molecule type" value="Genomic_DNA"/>
</dbReference>
<accession>A0ABQ5V8E1</accession>
<evidence type="ECO:0000259" key="2">
    <source>
        <dbReference type="PROSITE" id="PS50110"/>
    </source>
</evidence>
<evidence type="ECO:0000313" key="4">
    <source>
        <dbReference type="Proteomes" id="UP001161391"/>
    </source>
</evidence>
<keyword evidence="1" id="KW-0597">Phosphoprotein</keyword>
<feature type="domain" description="Response regulatory" evidence="2">
    <location>
        <begin position="9"/>
        <end position="127"/>
    </location>
</feature>
<proteinExistence type="predicted"/>
<dbReference type="Pfam" id="PF00072">
    <property type="entry name" value="Response_reg"/>
    <property type="match status" value="1"/>
</dbReference>
<name>A0ABQ5V8E1_9PROT</name>
<organism evidence="3 4">
    <name type="scientific">Algimonas ampicilliniresistens</name>
    <dbReference type="NCBI Taxonomy" id="1298735"/>
    <lineage>
        <taxon>Bacteria</taxon>
        <taxon>Pseudomonadati</taxon>
        <taxon>Pseudomonadota</taxon>
        <taxon>Alphaproteobacteria</taxon>
        <taxon>Maricaulales</taxon>
        <taxon>Robiginitomaculaceae</taxon>
        <taxon>Algimonas</taxon>
    </lineage>
</organism>
<dbReference type="InterPro" id="IPR001789">
    <property type="entry name" value="Sig_transdc_resp-reg_receiver"/>
</dbReference>
<dbReference type="Proteomes" id="UP001161391">
    <property type="component" value="Unassembled WGS sequence"/>
</dbReference>
<gene>
    <name evidence="3" type="ORF">GCM10007853_16530</name>
</gene>
<dbReference type="PROSITE" id="PS50110">
    <property type="entry name" value="RESPONSE_REGULATORY"/>
    <property type="match status" value="1"/>
</dbReference>
<reference evidence="3" key="2">
    <citation type="submission" date="2023-01" db="EMBL/GenBank/DDBJ databases">
        <title>Draft genome sequence of Algimonas ampicilliniresistens strain NBRC 108219.</title>
        <authorList>
            <person name="Sun Q."/>
            <person name="Mori K."/>
        </authorList>
    </citation>
    <scope>NUCLEOTIDE SEQUENCE</scope>
    <source>
        <strain evidence="3">NBRC 108219</strain>
    </source>
</reference>
<sequence length="142" mass="15529">MGTIDQNYKVLLVDDDPEEAIIIKRALKAVTKRECFVTHVSKCSRAIPELHQNDFDLIILDNRLSRSINAKFTVPMMNAARGAMPMVIATADISQTYLCCASHLGVDYIIDKLDLVKFLGGQVNGLVFGVQDNLCGGTSKAA</sequence>
<reference evidence="3" key="1">
    <citation type="journal article" date="2014" name="Int. J. Syst. Evol. Microbiol.">
        <title>Complete genome of a new Firmicutes species belonging to the dominant human colonic microbiota ('Ruminococcus bicirculans') reveals two chromosomes and a selective capacity to utilize plant glucans.</title>
        <authorList>
            <consortium name="NISC Comparative Sequencing Program"/>
            <person name="Wegmann U."/>
            <person name="Louis P."/>
            <person name="Goesmann A."/>
            <person name="Henrissat B."/>
            <person name="Duncan S.H."/>
            <person name="Flint H.J."/>
        </authorList>
    </citation>
    <scope>NUCLEOTIDE SEQUENCE</scope>
    <source>
        <strain evidence="3">NBRC 108219</strain>
    </source>
</reference>
<evidence type="ECO:0000313" key="3">
    <source>
        <dbReference type="EMBL" id="GLQ23779.1"/>
    </source>
</evidence>
<dbReference type="InterPro" id="IPR011006">
    <property type="entry name" value="CheY-like_superfamily"/>
</dbReference>
<dbReference type="RefSeq" id="WP_284389546.1">
    <property type="nucleotide sequence ID" value="NZ_BSNK01000002.1"/>
</dbReference>
<keyword evidence="4" id="KW-1185">Reference proteome</keyword>
<comment type="caution">
    <text evidence="3">The sequence shown here is derived from an EMBL/GenBank/DDBJ whole genome shotgun (WGS) entry which is preliminary data.</text>
</comment>
<feature type="modified residue" description="4-aspartylphosphate" evidence="1">
    <location>
        <position position="61"/>
    </location>
</feature>
<protein>
    <recommendedName>
        <fullName evidence="2">Response regulatory domain-containing protein</fullName>
    </recommendedName>
</protein>
<evidence type="ECO:0000256" key="1">
    <source>
        <dbReference type="PROSITE-ProRule" id="PRU00169"/>
    </source>
</evidence>
<dbReference type="SUPFAM" id="SSF52172">
    <property type="entry name" value="CheY-like"/>
    <property type="match status" value="1"/>
</dbReference>